<evidence type="ECO:0000256" key="1">
    <source>
        <dbReference type="ARBA" id="ARBA00004123"/>
    </source>
</evidence>
<dbReference type="GO" id="GO:0005634">
    <property type="term" value="C:nucleus"/>
    <property type="evidence" value="ECO:0007669"/>
    <property type="project" value="UniProtKB-SubCell"/>
</dbReference>
<feature type="compositionally biased region" description="Polar residues" evidence="9">
    <location>
        <begin position="1092"/>
        <end position="1126"/>
    </location>
</feature>
<dbReference type="PROSITE" id="PS50030">
    <property type="entry name" value="UBA"/>
    <property type="match status" value="1"/>
</dbReference>
<organism evidence="11 12">
    <name type="scientific">Aldrovandia affinis</name>
    <dbReference type="NCBI Taxonomy" id="143900"/>
    <lineage>
        <taxon>Eukaryota</taxon>
        <taxon>Metazoa</taxon>
        <taxon>Chordata</taxon>
        <taxon>Craniata</taxon>
        <taxon>Vertebrata</taxon>
        <taxon>Euteleostomi</taxon>
        <taxon>Actinopterygii</taxon>
        <taxon>Neopterygii</taxon>
        <taxon>Teleostei</taxon>
        <taxon>Notacanthiformes</taxon>
        <taxon>Halosauridae</taxon>
        <taxon>Aldrovandia</taxon>
    </lineage>
</organism>
<feature type="compositionally biased region" description="Low complexity" evidence="9">
    <location>
        <begin position="915"/>
        <end position="936"/>
    </location>
</feature>
<feature type="compositionally biased region" description="Basic residues" evidence="9">
    <location>
        <begin position="137"/>
        <end position="148"/>
    </location>
</feature>
<dbReference type="PANTHER" id="PTHR16308">
    <property type="entry name" value="UBIQUITIN ASSOCIATED PROTEIN 2-LIKE/LINGERER"/>
    <property type="match status" value="1"/>
</dbReference>
<feature type="compositionally biased region" description="Basic residues" evidence="9">
    <location>
        <begin position="502"/>
        <end position="511"/>
    </location>
</feature>
<evidence type="ECO:0000256" key="7">
    <source>
        <dbReference type="ARBA" id="ARBA00022553"/>
    </source>
</evidence>
<accession>A0AAD7RGV5</accession>
<feature type="compositionally biased region" description="Polar residues" evidence="9">
    <location>
        <begin position="711"/>
        <end position="741"/>
    </location>
</feature>
<dbReference type="EMBL" id="JAINUG010000285">
    <property type="protein sequence ID" value="KAJ8383815.1"/>
    <property type="molecule type" value="Genomic_DNA"/>
</dbReference>
<keyword evidence="5" id="KW-0488">Methylation</keyword>
<dbReference type="InterPro" id="IPR015940">
    <property type="entry name" value="UBA"/>
</dbReference>
<feature type="compositionally biased region" description="Low complexity" evidence="9">
    <location>
        <begin position="16"/>
        <end position="26"/>
    </location>
</feature>
<feature type="region of interest" description="Disordered" evidence="9">
    <location>
        <begin position="409"/>
        <end position="458"/>
    </location>
</feature>
<dbReference type="GO" id="GO:0061484">
    <property type="term" value="P:hematopoietic stem cell homeostasis"/>
    <property type="evidence" value="ECO:0007669"/>
    <property type="project" value="UniProtKB-ARBA"/>
</dbReference>
<reference evidence="11" key="1">
    <citation type="journal article" date="2023" name="Science">
        <title>Genome structures resolve the early diversification of teleost fishes.</title>
        <authorList>
            <person name="Parey E."/>
            <person name="Louis A."/>
            <person name="Montfort J."/>
            <person name="Bouchez O."/>
            <person name="Roques C."/>
            <person name="Iampietro C."/>
            <person name="Lluch J."/>
            <person name="Castinel A."/>
            <person name="Donnadieu C."/>
            <person name="Desvignes T."/>
            <person name="Floi Bucao C."/>
            <person name="Jouanno E."/>
            <person name="Wen M."/>
            <person name="Mejri S."/>
            <person name="Dirks R."/>
            <person name="Jansen H."/>
            <person name="Henkel C."/>
            <person name="Chen W.J."/>
            <person name="Zahm M."/>
            <person name="Cabau C."/>
            <person name="Klopp C."/>
            <person name="Thompson A.W."/>
            <person name="Robinson-Rechavi M."/>
            <person name="Braasch I."/>
            <person name="Lecointre G."/>
            <person name="Bobe J."/>
            <person name="Postlethwait J.H."/>
            <person name="Berthelot C."/>
            <person name="Roest Crollius H."/>
            <person name="Guiguen Y."/>
        </authorList>
    </citation>
    <scope>NUCLEOTIDE SEQUENCE</scope>
    <source>
        <strain evidence="11">NC1722</strain>
    </source>
</reference>
<evidence type="ECO:0000313" key="12">
    <source>
        <dbReference type="Proteomes" id="UP001221898"/>
    </source>
</evidence>
<evidence type="ECO:0000256" key="5">
    <source>
        <dbReference type="ARBA" id="ARBA00022481"/>
    </source>
</evidence>
<feature type="region of interest" description="Disordered" evidence="9">
    <location>
        <begin position="887"/>
        <end position="941"/>
    </location>
</feature>
<proteinExistence type="predicted"/>
<feature type="compositionally biased region" description="Low complexity" evidence="9">
    <location>
        <begin position="483"/>
        <end position="501"/>
    </location>
</feature>
<dbReference type="PANTHER" id="PTHR16308:SF18">
    <property type="entry name" value="UBIQUITIN-ASSOCIATED PROTEIN 2-LIKE"/>
    <property type="match status" value="1"/>
</dbReference>
<keyword evidence="12" id="KW-1185">Reference proteome</keyword>
<feature type="region of interest" description="Disordered" evidence="9">
    <location>
        <begin position="677"/>
        <end position="754"/>
    </location>
</feature>
<dbReference type="GO" id="GO:0005737">
    <property type="term" value="C:cytoplasm"/>
    <property type="evidence" value="ECO:0007669"/>
    <property type="project" value="UniProtKB-SubCell"/>
</dbReference>
<feature type="region of interest" description="Disordered" evidence="9">
    <location>
        <begin position="92"/>
        <end position="251"/>
    </location>
</feature>
<keyword evidence="6" id="KW-0963">Cytoplasm</keyword>
<evidence type="ECO:0000256" key="3">
    <source>
        <dbReference type="ARBA" id="ARBA00004496"/>
    </source>
</evidence>
<dbReference type="Gene3D" id="1.10.8.10">
    <property type="entry name" value="DNA helicase RuvA subunit, C-terminal domain"/>
    <property type="match status" value="1"/>
</dbReference>
<dbReference type="InterPro" id="IPR009060">
    <property type="entry name" value="UBA-like_sf"/>
</dbReference>
<protein>
    <recommendedName>
        <fullName evidence="10">UBA domain-containing protein</fullName>
    </recommendedName>
</protein>
<feature type="region of interest" description="Disordered" evidence="9">
    <location>
        <begin position="472"/>
        <end position="512"/>
    </location>
</feature>
<dbReference type="GO" id="GO:0005694">
    <property type="term" value="C:chromosome"/>
    <property type="evidence" value="ECO:0007669"/>
    <property type="project" value="UniProtKB-SubCell"/>
</dbReference>
<keyword evidence="7" id="KW-0597">Phosphoprotein</keyword>
<dbReference type="AlphaFoldDB" id="A0AAD7RGV5"/>
<dbReference type="InterPro" id="IPR022166">
    <property type="entry name" value="UBAP2/Lig"/>
</dbReference>
<dbReference type="Proteomes" id="UP001221898">
    <property type="component" value="Unassembled WGS sequence"/>
</dbReference>
<keyword evidence="4" id="KW-0158">Chromosome</keyword>
<feature type="compositionally biased region" description="Polar residues" evidence="9">
    <location>
        <begin position="606"/>
        <end position="633"/>
    </location>
</feature>
<dbReference type="SMART" id="SM00165">
    <property type="entry name" value="UBA"/>
    <property type="match status" value="1"/>
</dbReference>
<feature type="domain" description="UBA" evidence="10">
    <location>
        <begin position="51"/>
        <end position="91"/>
    </location>
</feature>
<evidence type="ECO:0000256" key="2">
    <source>
        <dbReference type="ARBA" id="ARBA00004286"/>
    </source>
</evidence>
<evidence type="ECO:0000256" key="9">
    <source>
        <dbReference type="SAM" id="MobiDB-lite"/>
    </source>
</evidence>
<feature type="compositionally biased region" description="Low complexity" evidence="9">
    <location>
        <begin position="409"/>
        <end position="418"/>
    </location>
</feature>
<evidence type="ECO:0000256" key="4">
    <source>
        <dbReference type="ARBA" id="ARBA00022454"/>
    </source>
</evidence>
<keyword evidence="8" id="KW-0539">Nucleus</keyword>
<name>A0AAD7RGV5_9TELE</name>
<feature type="compositionally biased region" description="Polar residues" evidence="9">
    <location>
        <begin position="1"/>
        <end position="15"/>
    </location>
</feature>
<comment type="subcellular location">
    <subcellularLocation>
        <location evidence="2">Chromosome</location>
    </subcellularLocation>
    <subcellularLocation>
        <location evidence="3">Cytoplasm</location>
    </subcellularLocation>
    <subcellularLocation>
        <location evidence="1">Nucleus</location>
    </subcellularLocation>
</comment>
<feature type="compositionally biased region" description="Basic and acidic residues" evidence="9">
    <location>
        <begin position="203"/>
        <end position="216"/>
    </location>
</feature>
<sequence length="1126" mass="117516">MMTSVGSSRTRGSWEQTQTQTQSQTQHKQRPQATAEQIRLAQMISDHNDADFEEKVKQLIDITGKDQDESMIALHDSNGDVNRAINVLLEGNPDTDSWEMVGKKKGVSGQKESGQTEVGEEGKENRERGGERDVARRRGAPRRGRGASRGREFRGQENGLDGAKAGGVSGRGAERGRRGRGRGRGASGRRGGRFSAQGMGQIDKGERYDYSGDERTFNPADYAEPAQTEESYAGGSTWNNAASLEPDDGTRLEFPAVEGRNYPRKFDSAHGAWRAANEEWGTEDWNEDLSETKVFTASTVASVPVPQENVTITAGQRIDLAVLLGKTPTSSSSEPEASALESSQSLVFSSSKQGGLLSQPPSSTTYAQHSMASMLSKSFGEVVDPKGSSGGATSGSQFLEQFKTAQALAQLAAQHSQAGPPNPPTTSWDTSPASLGQYDMKPQPEAAAHSPFTKRQPYQPASSVMEAFLQDKAAAPSSPSGQQMSPASSDNQSSSPQPLQQHKLKQQRKRTSITSKIPALAVEMPGSADISGLNLQFGALQFGSEPALPEYDSIPATTAPASLAQNSLFTSTSSESIPTIPNPSQDQGYQGSSLPGGGPSYPPQACSAQPTLYEQRATQTRRYPPSVSSSPQKDLQPGKNGFGSIQTVQSVEAAAGSAVSVKAVGDPAGAVSMPSMASLTDSATGPGSLLTTPGPSSLGALGHSEDLGPTAVTQPQHNNTLSTQQNSLAPSSTVRTTNSSLLHPGVDSDSSLHSSAFPTSVAAVSSSPASSLSAPPPSASAPSVQPGLGAVSGLNMSLGSVGPVSSSSMAAALSSSRSSAAMSGKAPPNLPPGVPPLLPNPYIMAPGLLHAYPPQMYGYDDLQMLQTRIPLDYYSIPFAAPTTALTGREGSLTSNPYSAGDLSKFGRGDAPSPAPSTTLPQPQQSQTQTHHTAQQPFLNPALPPGYSYTSLPYYTGVPGLPNAFQYGPAVFPVAPTSSKQHGVNVGVNASAAPFQQASGYGSHGYNTGVSVTSSNTGVPDISGSVYTKTQSFDKQGFHTGAPAASFSLPSALGSAGPINPPAAAGYAPAPFMHILAPHQQPHSQILHHHLQQDGQSGSVQRSQNSSIQQKSQVNKSAYNSYTWGAN</sequence>
<evidence type="ECO:0000259" key="10">
    <source>
        <dbReference type="PROSITE" id="PS50030"/>
    </source>
</evidence>
<dbReference type="Pfam" id="PF12478">
    <property type="entry name" value="UBAP2-Lig"/>
    <property type="match status" value="1"/>
</dbReference>
<feature type="region of interest" description="Disordered" evidence="9">
    <location>
        <begin position="1080"/>
        <end position="1126"/>
    </location>
</feature>
<feature type="region of interest" description="Disordered" evidence="9">
    <location>
        <begin position="569"/>
        <end position="643"/>
    </location>
</feature>
<feature type="compositionally biased region" description="Polar residues" evidence="9">
    <location>
        <begin position="228"/>
        <end position="242"/>
    </location>
</feature>
<evidence type="ECO:0000256" key="8">
    <source>
        <dbReference type="ARBA" id="ARBA00023242"/>
    </source>
</evidence>
<comment type="caution">
    <text evidence="11">The sequence shown here is derived from an EMBL/GenBank/DDBJ whole genome shotgun (WGS) entry which is preliminary data.</text>
</comment>
<feature type="region of interest" description="Disordered" evidence="9">
    <location>
        <begin position="1"/>
        <end position="36"/>
    </location>
</feature>
<gene>
    <name evidence="11" type="ORF">AAFF_G00215020</name>
</gene>
<dbReference type="CDD" id="cd14277">
    <property type="entry name" value="UBA_UBP2_like"/>
    <property type="match status" value="1"/>
</dbReference>
<dbReference type="InterPro" id="IPR051833">
    <property type="entry name" value="TC-DDR_regulator"/>
</dbReference>
<evidence type="ECO:0000256" key="6">
    <source>
        <dbReference type="ARBA" id="ARBA00022490"/>
    </source>
</evidence>
<feature type="compositionally biased region" description="Polar residues" evidence="9">
    <location>
        <begin position="425"/>
        <end position="434"/>
    </location>
</feature>
<dbReference type="SUPFAM" id="SSF46934">
    <property type="entry name" value="UBA-like"/>
    <property type="match status" value="1"/>
</dbReference>
<feature type="compositionally biased region" description="Basic and acidic residues" evidence="9">
    <location>
        <begin position="120"/>
        <end position="136"/>
    </location>
</feature>
<dbReference type="FunFam" id="1.10.8.10:FF:000004">
    <property type="entry name" value="ubiquitin-associated protein 2-like isoform X1"/>
    <property type="match status" value="1"/>
</dbReference>
<evidence type="ECO:0000313" key="11">
    <source>
        <dbReference type="EMBL" id="KAJ8383815.1"/>
    </source>
</evidence>
<feature type="compositionally biased region" description="Polar residues" evidence="9">
    <location>
        <begin position="677"/>
        <end position="695"/>
    </location>
</feature>
<feature type="compositionally biased region" description="Low complexity" evidence="9">
    <location>
        <begin position="570"/>
        <end position="593"/>
    </location>
</feature>